<dbReference type="NCBIfam" id="TIGR01549">
    <property type="entry name" value="HAD-SF-IA-v1"/>
    <property type="match status" value="1"/>
</dbReference>
<name>A0A3L6ZXT3_9HYPH</name>
<dbReference type="NCBIfam" id="TIGR01460">
    <property type="entry name" value="HAD-SF-IIA"/>
    <property type="match status" value="1"/>
</dbReference>
<organism evidence="1 2">
    <name type="scientific">Xanthobacter tagetidis</name>
    <dbReference type="NCBI Taxonomy" id="60216"/>
    <lineage>
        <taxon>Bacteria</taxon>
        <taxon>Pseudomonadati</taxon>
        <taxon>Pseudomonadota</taxon>
        <taxon>Alphaproteobacteria</taxon>
        <taxon>Hyphomicrobiales</taxon>
        <taxon>Xanthobacteraceae</taxon>
        <taxon>Xanthobacter</taxon>
    </lineage>
</organism>
<dbReference type="Pfam" id="PF00702">
    <property type="entry name" value="Hydrolase"/>
    <property type="match status" value="1"/>
</dbReference>
<dbReference type="InterPro" id="IPR006439">
    <property type="entry name" value="HAD-SF_hydro_IA"/>
</dbReference>
<evidence type="ECO:0000313" key="1">
    <source>
        <dbReference type="EMBL" id="RLP72836.1"/>
    </source>
</evidence>
<dbReference type="AlphaFoldDB" id="A0A3L6ZXT3"/>
<dbReference type="Gene3D" id="3.40.50.1000">
    <property type="entry name" value="HAD superfamily/HAD-like"/>
    <property type="match status" value="2"/>
</dbReference>
<dbReference type="InterPro" id="IPR006357">
    <property type="entry name" value="HAD-SF_hydro_IIA"/>
</dbReference>
<sequence length="277" mass="28082">MTLHPLSTSRALLADAVPREGATAGTAASGLLARDAAEARAVLRAARGILFDLDGTLIRTDEVIEGAREVLAACGPRAMILSNNSSDTAEGLSRRLARAGLDVAPERIVLAGIEAVRAVAALRPGGRAMVIGTAALAAEARAAGLDVTDERPDVVLVARTPAFDYAALARAANAVRAGAEFVVANPDTSHPGADGRLVPETGALAAAIAAAAGRAPSRVFGKPEPDLFRAALDRLGLSAGEVVMVGDNPDTDGAGALRLGIPHILIGKRLPLEALLG</sequence>
<dbReference type="InterPro" id="IPR023214">
    <property type="entry name" value="HAD_sf"/>
</dbReference>
<dbReference type="RefSeq" id="WP_121625354.1">
    <property type="nucleotide sequence ID" value="NZ_JACIIW010000013.1"/>
</dbReference>
<protein>
    <submittedName>
        <fullName evidence="1">HAD-IIA family hydrolase</fullName>
    </submittedName>
</protein>
<dbReference type="InterPro" id="IPR036412">
    <property type="entry name" value="HAD-like_sf"/>
</dbReference>
<proteinExistence type="predicted"/>
<dbReference type="GO" id="GO:0016791">
    <property type="term" value="F:phosphatase activity"/>
    <property type="evidence" value="ECO:0007669"/>
    <property type="project" value="TreeGrafter"/>
</dbReference>
<comment type="caution">
    <text evidence="1">The sequence shown here is derived from an EMBL/GenBank/DDBJ whole genome shotgun (WGS) entry which is preliminary data.</text>
</comment>
<gene>
    <name evidence="1" type="ORF">D9R14_21125</name>
</gene>
<dbReference type="PANTHER" id="PTHR19288:SF46">
    <property type="entry name" value="HALOACID DEHALOGENASE-LIKE HYDROLASE DOMAIN-CONTAINING PROTEIN 2"/>
    <property type="match status" value="1"/>
</dbReference>
<keyword evidence="1" id="KW-0378">Hydrolase</keyword>
<dbReference type="EMBL" id="RCTF01000024">
    <property type="protein sequence ID" value="RLP72836.1"/>
    <property type="molecule type" value="Genomic_DNA"/>
</dbReference>
<dbReference type="SUPFAM" id="SSF56784">
    <property type="entry name" value="HAD-like"/>
    <property type="match status" value="1"/>
</dbReference>
<dbReference type="OrthoDB" id="148966at2"/>
<evidence type="ECO:0000313" key="2">
    <source>
        <dbReference type="Proteomes" id="UP000269692"/>
    </source>
</evidence>
<reference evidence="1 2" key="1">
    <citation type="submission" date="2018-10" db="EMBL/GenBank/DDBJ databases">
        <title>Xanthobacter tagetidis genome sequencing and assembly.</title>
        <authorList>
            <person name="Maclea K.S."/>
            <person name="Goen A.E."/>
            <person name="Fatima S.A."/>
        </authorList>
    </citation>
    <scope>NUCLEOTIDE SEQUENCE [LARGE SCALE GENOMIC DNA]</scope>
    <source>
        <strain evidence="1 2">ATCC 700314</strain>
    </source>
</reference>
<dbReference type="PANTHER" id="PTHR19288">
    <property type="entry name" value="4-NITROPHENYLPHOSPHATASE-RELATED"/>
    <property type="match status" value="1"/>
</dbReference>
<keyword evidence="2" id="KW-1185">Reference proteome</keyword>
<dbReference type="GO" id="GO:0005737">
    <property type="term" value="C:cytoplasm"/>
    <property type="evidence" value="ECO:0007669"/>
    <property type="project" value="TreeGrafter"/>
</dbReference>
<dbReference type="Proteomes" id="UP000269692">
    <property type="component" value="Unassembled WGS sequence"/>
</dbReference>
<accession>A0A3L6ZXT3</accession>